<dbReference type="EMBL" id="CADCVS010000256">
    <property type="protein sequence ID" value="CAA9501253.1"/>
    <property type="molecule type" value="Genomic_DNA"/>
</dbReference>
<feature type="non-terminal residue" evidence="2">
    <location>
        <position position="300"/>
    </location>
</feature>
<feature type="region of interest" description="Disordered" evidence="1">
    <location>
        <begin position="1"/>
        <end position="300"/>
    </location>
</feature>
<gene>
    <name evidence="2" type="ORF">AVDCRST_MAG30-1921</name>
</gene>
<feature type="compositionally biased region" description="Basic and acidic residues" evidence="1">
    <location>
        <begin position="187"/>
        <end position="196"/>
    </location>
</feature>
<dbReference type="AlphaFoldDB" id="A0A6J4SPY7"/>
<feature type="compositionally biased region" description="Basic and acidic residues" evidence="1">
    <location>
        <begin position="153"/>
        <end position="179"/>
    </location>
</feature>
<sequence length="300" mass="32593">EPCPHRRDRGAGRDRAARAGVQGALPGAGRRPGAHRHRRGREGDGRSRRSHLQDHHGRRCAGDPGPAEGAVPLDEGRQGDPRRRGRRLAEDPGRCAGRGDLQGRRRRALDHQRRHPVPPRSGRGGRDVVADARPRPRGLPRPPAVHHRRAVRRGPDREPQRARPADPRRLRRRDAEARPRGRLAADPGDRRPDGLHPRAGRAARRRGQEAGAHRAGGGRPRGDRARAGGGGAQGGGRARHGDQDGPVPGRARPGEREDGAGRPARGRRSAQAGRRQRDRGGRPRGPARGEAPRDDRPQAG</sequence>
<feature type="non-terminal residue" evidence="2">
    <location>
        <position position="1"/>
    </location>
</feature>
<proteinExistence type="predicted"/>
<feature type="compositionally biased region" description="Basic and acidic residues" evidence="1">
    <location>
        <begin position="124"/>
        <end position="134"/>
    </location>
</feature>
<feature type="compositionally biased region" description="Basic residues" evidence="1">
    <location>
        <begin position="104"/>
        <end position="117"/>
    </location>
</feature>
<feature type="compositionally biased region" description="Basic and acidic residues" evidence="1">
    <location>
        <begin position="41"/>
        <end position="55"/>
    </location>
</feature>
<evidence type="ECO:0000256" key="1">
    <source>
        <dbReference type="SAM" id="MobiDB-lite"/>
    </source>
</evidence>
<accession>A0A6J4SPY7</accession>
<name>A0A6J4SPY7_9ACTN</name>
<organism evidence="2">
    <name type="scientific">uncultured Solirubrobacteraceae bacterium</name>
    <dbReference type="NCBI Taxonomy" id="1162706"/>
    <lineage>
        <taxon>Bacteria</taxon>
        <taxon>Bacillati</taxon>
        <taxon>Actinomycetota</taxon>
        <taxon>Thermoleophilia</taxon>
        <taxon>Solirubrobacterales</taxon>
        <taxon>Solirubrobacteraceae</taxon>
        <taxon>environmental samples</taxon>
    </lineage>
</organism>
<feature type="compositionally biased region" description="Gly residues" evidence="1">
    <location>
        <begin position="227"/>
        <end position="236"/>
    </location>
</feature>
<protein>
    <submittedName>
        <fullName evidence="2">Inner membrane protein YqiK</fullName>
    </submittedName>
</protein>
<evidence type="ECO:0000313" key="2">
    <source>
        <dbReference type="EMBL" id="CAA9501253.1"/>
    </source>
</evidence>
<feature type="compositionally biased region" description="Basic and acidic residues" evidence="1">
    <location>
        <begin position="74"/>
        <end position="93"/>
    </location>
</feature>
<feature type="compositionally biased region" description="Basic and acidic residues" evidence="1">
    <location>
        <begin position="290"/>
        <end position="300"/>
    </location>
</feature>
<reference evidence="2" key="1">
    <citation type="submission" date="2020-02" db="EMBL/GenBank/DDBJ databases">
        <authorList>
            <person name="Meier V. D."/>
        </authorList>
    </citation>
    <scope>NUCLEOTIDE SEQUENCE</scope>
    <source>
        <strain evidence="2">AVDCRST_MAG30</strain>
    </source>
</reference>